<dbReference type="EMBL" id="CP006696">
    <property type="protein sequence ID" value="AIC10515.1"/>
    <property type="molecule type" value="Genomic_DNA"/>
</dbReference>
<dbReference type="Gene3D" id="3.40.50.2000">
    <property type="entry name" value="Glycogen Phosphorylase B"/>
    <property type="match status" value="1"/>
</dbReference>
<proteinExistence type="predicted"/>
<dbReference type="HOGENOM" id="CLU_062817_0_0_6"/>
<dbReference type="Gene3D" id="3.40.50.11010">
    <property type="match status" value="1"/>
</dbReference>
<feature type="domain" description="Glucuronosyltransferase GumK N-terminal" evidence="1">
    <location>
        <begin position="28"/>
        <end position="194"/>
    </location>
</feature>
<organism evidence="2 3">
    <name type="scientific">Xylella fastidiosa subsp. sandyi Ann-1</name>
    <dbReference type="NCBI Taxonomy" id="155920"/>
    <lineage>
        <taxon>Bacteria</taxon>
        <taxon>Pseudomonadati</taxon>
        <taxon>Pseudomonadota</taxon>
        <taxon>Gammaproteobacteria</taxon>
        <taxon>Lysobacterales</taxon>
        <taxon>Lysobacteraceae</taxon>
        <taxon>Xylella</taxon>
    </lineage>
</organism>
<accession>A0A060H5D3</accession>
<dbReference type="PATRIC" id="fig|155920.8.peg.2583"/>
<reference evidence="2 3" key="1">
    <citation type="submission" date="2013-08" db="EMBL/GenBank/DDBJ databases">
        <authorList>
            <person name="Stouthamer R."/>
            <person name="Nunney L."/>
        </authorList>
    </citation>
    <scope>NUCLEOTIDE SEQUENCE [LARGE SCALE GENOMIC DNA]</scope>
    <source>
        <strain evidence="3">ann-1</strain>
    </source>
</reference>
<evidence type="ECO:0000313" key="2">
    <source>
        <dbReference type="EMBL" id="AIC10515.1"/>
    </source>
</evidence>
<keyword evidence="2" id="KW-0808">Transferase</keyword>
<dbReference type="Pfam" id="PF22059">
    <property type="entry name" value="GumK_N"/>
    <property type="match status" value="1"/>
</dbReference>
<dbReference type="InterPro" id="IPR054299">
    <property type="entry name" value="GumK_N"/>
</dbReference>
<sequence>MNASTSAVLSHDANVSTMSVGVRPNYLVLSAHDYRTPRRASIHFITDELAKRGDTRFFSLRYSLLSRLKKDLRVPLDEYANHVVEYNGVHCYLWRTLVHPFNTRRSWLRGIEDMLFRWYVQHPPEILLQWIREADIILFESGTAVAFIDMAKRINPSARLIYNASDSLSAINVASYIEREFQRVAPSLDVIAVVSPAMAKEIPSHGNVFYIGHGVLQNLSELGGPLPYEGGIHAVSVGSMLFDPLFFVVAGKEFPHITFHVIGSGMGRHPDYPDNVVVYGEMKYVETIRYIRHASFGIAPYVSQQVPEYLADSSMKLLQYDFFGLPAVCPHAVVGSYPTRFGYTPGNAIELVAAIKRALQAPHQQSRQYLSWEEVVARVLDPTAYEGTKILPAV</sequence>
<gene>
    <name evidence="2" type="ORF">D934_11035</name>
</gene>
<protein>
    <submittedName>
        <fullName evidence="2">Glycosyl transferase family 1</fullName>
    </submittedName>
</protein>
<dbReference type="GO" id="GO:0016740">
    <property type="term" value="F:transferase activity"/>
    <property type="evidence" value="ECO:0007669"/>
    <property type="project" value="UniProtKB-KW"/>
</dbReference>
<name>A0A060H5D3_XYLFS</name>
<dbReference type="Proteomes" id="UP000027215">
    <property type="component" value="Chromosome"/>
</dbReference>
<dbReference type="KEGG" id="xfs:D934_11035"/>
<dbReference type="AlphaFoldDB" id="A0A060H5D3"/>
<evidence type="ECO:0000259" key="1">
    <source>
        <dbReference type="Pfam" id="PF22059"/>
    </source>
</evidence>
<dbReference type="SUPFAM" id="SSF53756">
    <property type="entry name" value="UDP-Glycosyltransferase/glycogen phosphorylase"/>
    <property type="match status" value="1"/>
</dbReference>
<evidence type="ECO:0000313" key="3">
    <source>
        <dbReference type="Proteomes" id="UP000027215"/>
    </source>
</evidence>